<name>A0AAI8YHE1_9PEZI</name>
<dbReference type="Proteomes" id="UP001295740">
    <property type="component" value="Unassembled WGS sequence"/>
</dbReference>
<dbReference type="InterPro" id="IPR022085">
    <property type="entry name" value="OpdG"/>
</dbReference>
<dbReference type="PANTHER" id="PTHR38797:SF4">
    <property type="entry name" value="NUCLEAR PORE COMPLEX PROTEIN NUP85"/>
    <property type="match status" value="1"/>
</dbReference>
<keyword evidence="1" id="KW-0472">Membrane</keyword>
<proteinExistence type="predicted"/>
<gene>
    <name evidence="2" type="ORF">KHLLAP_LOCUS5284</name>
</gene>
<reference evidence="2" key="1">
    <citation type="submission" date="2023-10" db="EMBL/GenBank/DDBJ databases">
        <authorList>
            <person name="Hackl T."/>
        </authorList>
    </citation>
    <scope>NUCLEOTIDE SEQUENCE</scope>
</reference>
<feature type="transmembrane region" description="Helical" evidence="1">
    <location>
        <begin position="270"/>
        <end position="299"/>
    </location>
</feature>
<keyword evidence="3" id="KW-1185">Reference proteome</keyword>
<evidence type="ECO:0000313" key="3">
    <source>
        <dbReference type="Proteomes" id="UP001295740"/>
    </source>
</evidence>
<dbReference type="AlphaFoldDB" id="A0AAI8YHE1"/>
<dbReference type="EMBL" id="CAUWAG010000007">
    <property type="protein sequence ID" value="CAJ2504816.1"/>
    <property type="molecule type" value="Genomic_DNA"/>
</dbReference>
<dbReference type="Pfam" id="PF12311">
    <property type="entry name" value="DUF3632"/>
    <property type="match status" value="1"/>
</dbReference>
<keyword evidence="1" id="KW-0812">Transmembrane</keyword>
<dbReference type="InterPro" id="IPR053204">
    <property type="entry name" value="Oxopyrrolidines_Biosynth-assoc"/>
</dbReference>
<organism evidence="2 3">
    <name type="scientific">Anthostomella pinea</name>
    <dbReference type="NCBI Taxonomy" id="933095"/>
    <lineage>
        <taxon>Eukaryota</taxon>
        <taxon>Fungi</taxon>
        <taxon>Dikarya</taxon>
        <taxon>Ascomycota</taxon>
        <taxon>Pezizomycotina</taxon>
        <taxon>Sordariomycetes</taxon>
        <taxon>Xylariomycetidae</taxon>
        <taxon>Xylariales</taxon>
        <taxon>Xylariaceae</taxon>
        <taxon>Anthostomella</taxon>
    </lineage>
</organism>
<evidence type="ECO:0000256" key="1">
    <source>
        <dbReference type="SAM" id="Phobius"/>
    </source>
</evidence>
<protein>
    <submittedName>
        <fullName evidence="2">Uu.00g122100.m01.CDS01</fullName>
    </submittedName>
</protein>
<dbReference type="PANTHER" id="PTHR38797">
    <property type="entry name" value="NUCLEAR PORE COMPLEX PROTEIN NUP85-RELATED"/>
    <property type="match status" value="1"/>
</dbReference>
<sequence length="302" mass="33444">MPEPLLFDVGELLEDSQEELGSSKASSFLSKFSRSSKSTPAAFSLRKVYEVIDSYLQPSSSSSVIDAAQSVAKLLPEPPVPEESEPLSDLWILCLEITFQIPYNHPSQIKLARLVVCLTESAKTTRTRDSDEGFFYSPRPEGLTLVLADYHFPGGREGGAFEAMDAARWVNSNAFVALLGSYELPIQPRSGLWRLRKALEEPFNPKYSNSEVSAAAQWILHAGQWLFRQVQVPQEITPIDAQSTKAGSIFEGLKIDQTPSPELTRVYLDFFVLFVGVASTAALFGLLLYAIFGISYVYVTKD</sequence>
<comment type="caution">
    <text evidence="2">The sequence shown here is derived from an EMBL/GenBank/DDBJ whole genome shotgun (WGS) entry which is preliminary data.</text>
</comment>
<keyword evidence="1" id="KW-1133">Transmembrane helix</keyword>
<accession>A0AAI8YHE1</accession>
<evidence type="ECO:0000313" key="2">
    <source>
        <dbReference type="EMBL" id="CAJ2504816.1"/>
    </source>
</evidence>